<proteinExistence type="predicted"/>
<dbReference type="OMA" id="GHREENK"/>
<dbReference type="AlphaFoldDB" id="A0A8S1NSG6"/>
<keyword evidence="2 3" id="KW-0802">TPR repeat</keyword>
<dbReference type="PANTHER" id="PTHR44943">
    <property type="entry name" value="CELLULOSE SYNTHASE OPERON PROTEIN C"/>
    <property type="match status" value="1"/>
</dbReference>
<evidence type="ECO:0000313" key="4">
    <source>
        <dbReference type="EMBL" id="CAD8089914.1"/>
    </source>
</evidence>
<keyword evidence="5" id="KW-1185">Reference proteome</keyword>
<dbReference type="PROSITE" id="PS50005">
    <property type="entry name" value="TPR"/>
    <property type="match status" value="2"/>
</dbReference>
<dbReference type="InterPro" id="IPR019734">
    <property type="entry name" value="TPR_rpt"/>
</dbReference>
<dbReference type="EMBL" id="CAJJDM010000088">
    <property type="protein sequence ID" value="CAD8089914.1"/>
    <property type="molecule type" value="Genomic_DNA"/>
</dbReference>
<evidence type="ECO:0000313" key="5">
    <source>
        <dbReference type="Proteomes" id="UP000688137"/>
    </source>
</evidence>
<dbReference type="PANTHER" id="PTHR44943:SF4">
    <property type="entry name" value="TPR REPEAT-CONTAINING PROTEIN MJ0798"/>
    <property type="match status" value="1"/>
</dbReference>
<dbReference type="InterPro" id="IPR051685">
    <property type="entry name" value="Ycf3/AcsC/BcsC/TPR_MFPF"/>
</dbReference>
<feature type="repeat" description="TPR" evidence="3">
    <location>
        <begin position="322"/>
        <end position="355"/>
    </location>
</feature>
<evidence type="ECO:0008006" key="6">
    <source>
        <dbReference type="Google" id="ProtNLM"/>
    </source>
</evidence>
<sequence length="371" mass="44009">MIQQLNFNLKCEQDDHKDEIESVCYNQYCTEFRLNCFQCLNKCNIHRGHREENKKINTLMNFNDSQNIECDKLINTLNTYVDSLNKSFTLYKMGIRNKYSLQKEKLVKLNSLQINDYLNSTVKLIEYKQSITEILQEPIKKLTDSFKNLYQQLQLSQFNYYQIDDNSIKLSKELYDKGYDLYWKQKYDKAIQLFDESILQNQNNYQSLWCKGASLRFLNKYEDAIIQLDKALAIEPRHLGSLFEKALAIDPKHIGSLFDKGTCLRKLNQYEDAINWLEKVLAIEPKHCNSLSEKGQCLRLLKKYNESLELLDQALSINSQHTFSLNRKGDCLRDTQQYKEALIYYEKSLKIEPNNQYTITQKQFCQKRQNK</sequence>
<protein>
    <recommendedName>
        <fullName evidence="6">Tetratricopeptide repeat protein</fullName>
    </recommendedName>
</protein>
<gene>
    <name evidence="4" type="ORF">PPRIM_AZ9-3.1.T0850002</name>
</gene>
<reference evidence="4" key="1">
    <citation type="submission" date="2021-01" db="EMBL/GenBank/DDBJ databases">
        <authorList>
            <consortium name="Genoscope - CEA"/>
            <person name="William W."/>
        </authorList>
    </citation>
    <scope>NUCLEOTIDE SEQUENCE</scope>
</reference>
<dbReference type="Proteomes" id="UP000688137">
    <property type="component" value="Unassembled WGS sequence"/>
</dbReference>
<evidence type="ECO:0000256" key="2">
    <source>
        <dbReference type="ARBA" id="ARBA00022803"/>
    </source>
</evidence>
<feature type="repeat" description="TPR" evidence="3">
    <location>
        <begin position="254"/>
        <end position="287"/>
    </location>
</feature>
<comment type="caution">
    <text evidence="4">The sequence shown here is derived from an EMBL/GenBank/DDBJ whole genome shotgun (WGS) entry which is preliminary data.</text>
</comment>
<evidence type="ECO:0000256" key="3">
    <source>
        <dbReference type="PROSITE-ProRule" id="PRU00339"/>
    </source>
</evidence>
<evidence type="ECO:0000256" key="1">
    <source>
        <dbReference type="ARBA" id="ARBA00022737"/>
    </source>
</evidence>
<accession>A0A8S1NSG6</accession>
<name>A0A8S1NSG6_PARPR</name>
<dbReference type="Pfam" id="PF12895">
    <property type="entry name" value="ANAPC3"/>
    <property type="match status" value="1"/>
</dbReference>
<keyword evidence="1" id="KW-0677">Repeat</keyword>
<organism evidence="4 5">
    <name type="scientific">Paramecium primaurelia</name>
    <dbReference type="NCBI Taxonomy" id="5886"/>
    <lineage>
        <taxon>Eukaryota</taxon>
        <taxon>Sar</taxon>
        <taxon>Alveolata</taxon>
        <taxon>Ciliophora</taxon>
        <taxon>Intramacronucleata</taxon>
        <taxon>Oligohymenophorea</taxon>
        <taxon>Peniculida</taxon>
        <taxon>Parameciidae</taxon>
        <taxon>Paramecium</taxon>
    </lineage>
</organism>
<dbReference type="SMART" id="SM00028">
    <property type="entry name" value="TPR"/>
    <property type="match status" value="5"/>
</dbReference>